<dbReference type="EC" id="2.7.7.77" evidence="8"/>
<dbReference type="Pfam" id="PF12804">
    <property type="entry name" value="NTP_transf_3"/>
    <property type="match status" value="1"/>
</dbReference>
<feature type="binding site" evidence="8">
    <location>
        <position position="22"/>
    </location>
    <ligand>
        <name>GTP</name>
        <dbReference type="ChEBI" id="CHEBI:37565"/>
    </ligand>
</feature>
<dbReference type="GO" id="GO:0046872">
    <property type="term" value="F:metal ion binding"/>
    <property type="evidence" value="ECO:0007669"/>
    <property type="project" value="UniProtKB-KW"/>
</dbReference>
<dbReference type="GO" id="GO:0061603">
    <property type="term" value="F:molybdenum cofactor guanylyltransferase activity"/>
    <property type="evidence" value="ECO:0007669"/>
    <property type="project" value="UniProtKB-EC"/>
</dbReference>
<keyword evidence="4 8" id="KW-0547">Nucleotide-binding</keyword>
<evidence type="ECO:0000256" key="2">
    <source>
        <dbReference type="ARBA" id="ARBA00022679"/>
    </source>
</evidence>
<evidence type="ECO:0000256" key="5">
    <source>
        <dbReference type="ARBA" id="ARBA00022842"/>
    </source>
</evidence>
<comment type="subcellular location">
    <subcellularLocation>
        <location evidence="8">Cytoplasm</location>
    </subcellularLocation>
</comment>
<keyword evidence="10" id="KW-0548">Nucleotidyltransferase</keyword>
<evidence type="ECO:0000256" key="3">
    <source>
        <dbReference type="ARBA" id="ARBA00022723"/>
    </source>
</evidence>
<feature type="binding site" evidence="8">
    <location>
        <position position="71"/>
    </location>
    <ligand>
        <name>GTP</name>
        <dbReference type="ChEBI" id="CHEBI:37565"/>
    </ligand>
</feature>
<keyword evidence="2 8" id="KW-0808">Transferase</keyword>
<dbReference type="InterPro" id="IPR013482">
    <property type="entry name" value="Molybde_CF_guanTrfase"/>
</dbReference>
<evidence type="ECO:0000256" key="8">
    <source>
        <dbReference type="HAMAP-Rule" id="MF_00316"/>
    </source>
</evidence>
<dbReference type="AlphaFoldDB" id="A0A6B2QXI3"/>
<comment type="subunit">
    <text evidence="8">Monomer.</text>
</comment>
<dbReference type="SUPFAM" id="SSF53448">
    <property type="entry name" value="Nucleotide-diphospho-sugar transferases"/>
    <property type="match status" value="1"/>
</dbReference>
<dbReference type="GO" id="GO:0005525">
    <property type="term" value="F:GTP binding"/>
    <property type="evidence" value="ECO:0007669"/>
    <property type="project" value="UniProtKB-UniRule"/>
</dbReference>
<feature type="binding site" evidence="8">
    <location>
        <begin position="9"/>
        <end position="11"/>
    </location>
    <ligand>
        <name>GTP</name>
        <dbReference type="ChEBI" id="CHEBI:37565"/>
    </ligand>
</feature>
<dbReference type="HAMAP" id="MF_00316">
    <property type="entry name" value="MobA"/>
    <property type="match status" value="1"/>
</dbReference>
<organism evidence="10">
    <name type="scientific">Sheuella amnicola</name>
    <dbReference type="NCBI Taxonomy" id="2707330"/>
    <lineage>
        <taxon>Bacteria</taxon>
        <taxon>Pseudomonadati</taxon>
        <taxon>Pseudomonadota</taxon>
        <taxon>Betaproteobacteria</taxon>
        <taxon>Burkholderiales</taxon>
        <taxon>Alcaligenaceae</taxon>
        <taxon>Sheuella</taxon>
    </lineage>
</organism>
<keyword evidence="6 8" id="KW-0342">GTP-binding</keyword>
<dbReference type="Gene3D" id="3.90.550.10">
    <property type="entry name" value="Spore Coat Polysaccharide Biosynthesis Protein SpsA, Chain A"/>
    <property type="match status" value="1"/>
</dbReference>
<keyword evidence="1 8" id="KW-0963">Cytoplasm</keyword>
<dbReference type="GO" id="GO:0005737">
    <property type="term" value="C:cytoplasm"/>
    <property type="evidence" value="ECO:0007669"/>
    <property type="project" value="UniProtKB-SubCell"/>
</dbReference>
<keyword evidence="3 8" id="KW-0479">Metal-binding</keyword>
<dbReference type="InterPro" id="IPR029044">
    <property type="entry name" value="Nucleotide-diphossugar_trans"/>
</dbReference>
<evidence type="ECO:0000256" key="6">
    <source>
        <dbReference type="ARBA" id="ARBA00023134"/>
    </source>
</evidence>
<evidence type="ECO:0000256" key="1">
    <source>
        <dbReference type="ARBA" id="ARBA00022490"/>
    </source>
</evidence>
<keyword evidence="5 8" id="KW-0460">Magnesium</keyword>
<evidence type="ECO:0000256" key="7">
    <source>
        <dbReference type="ARBA" id="ARBA00023150"/>
    </source>
</evidence>
<keyword evidence="7 8" id="KW-0501">Molybdenum cofactor biosynthesis</keyword>
<name>A0A6B2QXI3_9BURK</name>
<protein>
    <recommendedName>
        <fullName evidence="8">Molybdenum cofactor guanylyltransferase</fullName>
        <shortName evidence="8">MoCo guanylyltransferase</shortName>
        <ecNumber evidence="8">2.7.7.77</ecNumber>
    </recommendedName>
    <alternativeName>
        <fullName evidence="8">GTP:molybdopterin guanylyltransferase</fullName>
    </alternativeName>
    <alternativeName>
        <fullName evidence="8">Mo-MPT guanylyltransferase</fullName>
    </alternativeName>
    <alternativeName>
        <fullName evidence="8">Molybdopterin guanylyltransferase</fullName>
    </alternativeName>
    <alternativeName>
        <fullName evidence="8">Molybdopterin-guanine dinucleotide synthase</fullName>
        <shortName evidence="8">MGD synthase</shortName>
    </alternativeName>
</protein>
<dbReference type="CDD" id="cd02503">
    <property type="entry name" value="MobA"/>
    <property type="match status" value="1"/>
</dbReference>
<evidence type="ECO:0000259" key="9">
    <source>
        <dbReference type="Pfam" id="PF12804"/>
    </source>
</evidence>
<dbReference type="InterPro" id="IPR025877">
    <property type="entry name" value="MobA-like_NTP_Trfase"/>
</dbReference>
<dbReference type="NCBIfam" id="TIGR02665">
    <property type="entry name" value="molyb_mobA"/>
    <property type="match status" value="1"/>
</dbReference>
<dbReference type="GO" id="GO:1902758">
    <property type="term" value="P:bis(molybdopterin guanine dinucleotide)molybdenum biosynthetic process"/>
    <property type="evidence" value="ECO:0007669"/>
    <property type="project" value="TreeGrafter"/>
</dbReference>
<comment type="cofactor">
    <cofactor evidence="8">
        <name>Mg(2+)</name>
        <dbReference type="ChEBI" id="CHEBI:18420"/>
    </cofactor>
</comment>
<dbReference type="PANTHER" id="PTHR19136:SF81">
    <property type="entry name" value="MOLYBDENUM COFACTOR GUANYLYLTRANSFERASE"/>
    <property type="match status" value="1"/>
</dbReference>
<evidence type="ECO:0000256" key="4">
    <source>
        <dbReference type="ARBA" id="ARBA00022741"/>
    </source>
</evidence>
<comment type="catalytic activity">
    <reaction evidence="8">
        <text>Mo-molybdopterin + GTP + H(+) = Mo-molybdopterin guanine dinucleotide + diphosphate</text>
        <dbReference type="Rhea" id="RHEA:34243"/>
        <dbReference type="ChEBI" id="CHEBI:15378"/>
        <dbReference type="ChEBI" id="CHEBI:33019"/>
        <dbReference type="ChEBI" id="CHEBI:37565"/>
        <dbReference type="ChEBI" id="CHEBI:71302"/>
        <dbReference type="ChEBI" id="CHEBI:71310"/>
        <dbReference type="EC" id="2.7.7.77"/>
    </reaction>
</comment>
<comment type="domain">
    <text evidence="8">The N-terminal domain determines nucleotide recognition and specific binding, while the C-terminal domain determines the specific binding to the target protein.</text>
</comment>
<feature type="binding site" evidence="8">
    <location>
        <position position="101"/>
    </location>
    <ligand>
        <name>GTP</name>
        <dbReference type="ChEBI" id="CHEBI:37565"/>
    </ligand>
</feature>
<evidence type="ECO:0000313" key="10">
    <source>
        <dbReference type="EMBL" id="NDY82741.1"/>
    </source>
</evidence>
<comment type="similarity">
    <text evidence="8">Belongs to the MobA family.</text>
</comment>
<accession>A0A6B2QXI3</accession>
<comment type="function">
    <text evidence="8">Transfers a GMP moiety from GTP to Mo-molybdopterin (Mo-MPT) cofactor (Moco or molybdenum cofactor) to form Mo-molybdopterin guanine dinucleotide (Mo-MGD) cofactor.</text>
</comment>
<comment type="caution">
    <text evidence="10">The sequence shown here is derived from an EMBL/GenBank/DDBJ whole genome shotgun (WGS) entry which is preliminary data.</text>
</comment>
<feature type="domain" description="MobA-like NTP transferase" evidence="9">
    <location>
        <begin position="6"/>
        <end position="162"/>
    </location>
</feature>
<dbReference type="RefSeq" id="WP_163652459.1">
    <property type="nucleotide sequence ID" value="NZ_JAAGRN010000003.1"/>
</dbReference>
<reference evidence="10" key="1">
    <citation type="submission" date="2020-02" db="EMBL/GenBank/DDBJ databases">
        <authorList>
            <person name="Chen W.-M."/>
        </authorList>
    </citation>
    <scope>NUCLEOTIDE SEQUENCE</scope>
    <source>
        <strain evidence="10">NBD-18</strain>
    </source>
</reference>
<proteinExistence type="inferred from homology"/>
<dbReference type="PANTHER" id="PTHR19136">
    <property type="entry name" value="MOLYBDENUM COFACTOR GUANYLYLTRANSFERASE"/>
    <property type="match status" value="1"/>
</dbReference>
<sequence length="195" mass="21501">MSAFDALILAGGRGQRLAGKDKGWIMWDGLPLIEHVLARLHLQDKKPERILISANRNLDAYKQTGYLVVSDERPDFPGPLAGIEAGLLRCKRNRLLVVPCDTPLIPTDLHERLDQAMNDQPNAKAAYATTSDGPEPLCCLLDPLIGASLSHFLSRGHGSVISWLEDIKAVAVEFSDPDAFRNFNTPEIFDSKRST</sequence>
<dbReference type="EMBL" id="JAAGRN010000003">
    <property type="protein sequence ID" value="NDY82741.1"/>
    <property type="molecule type" value="Genomic_DNA"/>
</dbReference>
<gene>
    <name evidence="8 10" type="primary">mobA</name>
    <name evidence="10" type="ORF">G3I67_05790</name>
</gene>
<comment type="caution">
    <text evidence="8">Lacks conserved residue(s) required for the propagation of feature annotation.</text>
</comment>
<feature type="binding site" evidence="8">
    <location>
        <position position="101"/>
    </location>
    <ligand>
        <name>Mg(2+)</name>
        <dbReference type="ChEBI" id="CHEBI:18420"/>
    </ligand>
</feature>